<feature type="signal peptide" evidence="2">
    <location>
        <begin position="1"/>
        <end position="32"/>
    </location>
</feature>
<evidence type="ECO:0000313" key="4">
    <source>
        <dbReference type="Proteomes" id="UP001292094"/>
    </source>
</evidence>
<dbReference type="EMBL" id="JAWZYT010003834">
    <property type="protein sequence ID" value="KAK4296523.1"/>
    <property type="molecule type" value="Genomic_DNA"/>
</dbReference>
<proteinExistence type="predicted"/>
<feature type="region of interest" description="Disordered" evidence="1">
    <location>
        <begin position="79"/>
        <end position="145"/>
    </location>
</feature>
<feature type="compositionally biased region" description="Low complexity" evidence="1">
    <location>
        <begin position="103"/>
        <end position="145"/>
    </location>
</feature>
<evidence type="ECO:0000256" key="1">
    <source>
        <dbReference type="SAM" id="MobiDB-lite"/>
    </source>
</evidence>
<feature type="chain" id="PRO_5041918143" evidence="2">
    <location>
        <begin position="33"/>
        <end position="245"/>
    </location>
</feature>
<protein>
    <submittedName>
        <fullName evidence="3">Uncharacterized protein</fullName>
    </submittedName>
</protein>
<dbReference type="AlphaFoldDB" id="A0AAE1TSE6"/>
<name>A0AAE1TSE6_9EUCA</name>
<reference evidence="3" key="1">
    <citation type="submission" date="2023-11" db="EMBL/GenBank/DDBJ databases">
        <title>Genome assemblies of two species of porcelain crab, Petrolisthes cinctipes and Petrolisthes manimaculis (Anomura: Porcellanidae).</title>
        <authorList>
            <person name="Angst P."/>
        </authorList>
    </citation>
    <scope>NUCLEOTIDE SEQUENCE</scope>
    <source>
        <strain evidence="3">PB745_02</strain>
        <tissue evidence="3">Gill</tissue>
    </source>
</reference>
<dbReference type="Proteomes" id="UP001292094">
    <property type="component" value="Unassembled WGS sequence"/>
</dbReference>
<organism evidence="3 4">
    <name type="scientific">Petrolisthes manimaculis</name>
    <dbReference type="NCBI Taxonomy" id="1843537"/>
    <lineage>
        <taxon>Eukaryota</taxon>
        <taxon>Metazoa</taxon>
        <taxon>Ecdysozoa</taxon>
        <taxon>Arthropoda</taxon>
        <taxon>Crustacea</taxon>
        <taxon>Multicrustacea</taxon>
        <taxon>Malacostraca</taxon>
        <taxon>Eumalacostraca</taxon>
        <taxon>Eucarida</taxon>
        <taxon>Decapoda</taxon>
        <taxon>Pleocyemata</taxon>
        <taxon>Anomura</taxon>
        <taxon>Galatheoidea</taxon>
        <taxon>Porcellanidae</taxon>
        <taxon>Petrolisthes</taxon>
    </lineage>
</organism>
<comment type="caution">
    <text evidence="3">The sequence shown here is derived from an EMBL/GenBank/DDBJ whole genome shotgun (WGS) entry which is preliminary data.</text>
</comment>
<keyword evidence="4" id="KW-1185">Reference proteome</keyword>
<evidence type="ECO:0000313" key="3">
    <source>
        <dbReference type="EMBL" id="KAK4296523.1"/>
    </source>
</evidence>
<gene>
    <name evidence="3" type="ORF">Pmani_030982</name>
</gene>
<accession>A0AAE1TSE6</accession>
<feature type="compositionally biased region" description="Low complexity" evidence="1">
    <location>
        <begin position="83"/>
        <end position="95"/>
    </location>
</feature>
<keyword evidence="2" id="KW-0732">Signal</keyword>
<evidence type="ECO:0000256" key="2">
    <source>
        <dbReference type="SAM" id="SignalP"/>
    </source>
</evidence>
<sequence length="245" mass="27054">MMARREWKCDCRSLHVSQVIVVLLLFISVTSASPLPDSDPIAQHLYEPEFLTSHRFVLGLEPVHVSADIRAGKSIIIDQQGDTGNKSTTNTTTTSLNDQQESTTTTTPHTTTLPETTDNIPETTDTTTTTISTTSVSHPSSSPVPDLTTMDIYDIIGPGTPIISKPPAGLFPGREGGSVDEFIITLPKLRCPQGYMPDQSGRCRAVFRRNTFSRDLSFNGDDDYDMFSSPSQHHHHHRHFSFLNV</sequence>